<accession>A0A1F7XX96</accession>
<dbReference type="AlphaFoldDB" id="A0A1F7XX96"/>
<reference evidence="1 2" key="1">
    <citation type="journal article" date="2016" name="Nat. Commun.">
        <title>Thousands of microbial genomes shed light on interconnected biogeochemical processes in an aquifer system.</title>
        <authorList>
            <person name="Anantharaman K."/>
            <person name="Brown C.T."/>
            <person name="Hug L.A."/>
            <person name="Sharon I."/>
            <person name="Castelle C.J."/>
            <person name="Probst A.J."/>
            <person name="Thomas B.C."/>
            <person name="Singh A."/>
            <person name="Wilkins M.J."/>
            <person name="Karaoz U."/>
            <person name="Brodie E.L."/>
            <person name="Williams K.H."/>
            <person name="Hubbard S.S."/>
            <person name="Banfield J.F."/>
        </authorList>
    </citation>
    <scope>NUCLEOTIDE SEQUENCE [LARGE SCALE GENOMIC DNA]</scope>
</reference>
<sequence length="220" mass="25136">MHQIFTKRKLIFLVLVLLIFVLTTLAIIKYLFSNNKVEENYLVSENTITSQPTLTPTIKLTPIPSPTPTIDIYAGMEKDKFFITFYGWPDNDPPGNEIAYPTKRYSNSKHNFASGVGTYQDPVTFASDPDEISVGTIYYVPNLRKYIIMEDYCEGCVQNFADDEKHFDIWVDSDPNFEVELVNCQKSMTKRNALVITNPSSNLLVRTTPFFNKLTGECNE</sequence>
<comment type="caution">
    <text evidence="1">The sequence shown here is derived from an EMBL/GenBank/DDBJ whole genome shotgun (WGS) entry which is preliminary data.</text>
</comment>
<dbReference type="Proteomes" id="UP000176741">
    <property type="component" value="Unassembled WGS sequence"/>
</dbReference>
<evidence type="ECO:0000313" key="2">
    <source>
        <dbReference type="Proteomes" id="UP000176741"/>
    </source>
</evidence>
<proteinExistence type="predicted"/>
<dbReference type="EMBL" id="MGGD01000064">
    <property type="protein sequence ID" value="OGM19580.1"/>
    <property type="molecule type" value="Genomic_DNA"/>
</dbReference>
<protein>
    <submittedName>
        <fullName evidence="1">Uncharacterized protein</fullName>
    </submittedName>
</protein>
<evidence type="ECO:0000313" key="1">
    <source>
        <dbReference type="EMBL" id="OGM19580.1"/>
    </source>
</evidence>
<gene>
    <name evidence="1" type="ORF">A2771_03015</name>
</gene>
<organism evidence="1 2">
    <name type="scientific">Candidatus Woesebacteria bacterium RIFCSPHIGHO2_01_FULL_38_26b</name>
    <dbReference type="NCBI Taxonomy" id="1802491"/>
    <lineage>
        <taxon>Bacteria</taxon>
        <taxon>Candidatus Woeseibacteriota</taxon>
    </lineage>
</organism>
<name>A0A1F7XX96_9BACT</name>